<dbReference type="Gene3D" id="3.40.630.30">
    <property type="match status" value="1"/>
</dbReference>
<dbReference type="OrthoDB" id="9798006at2"/>
<accession>A0A559K841</accession>
<dbReference type="PANTHER" id="PTHR43072">
    <property type="entry name" value="N-ACETYLTRANSFERASE"/>
    <property type="match status" value="1"/>
</dbReference>
<organism evidence="4 5">
    <name type="scientific">Paenibacillus cremeus</name>
    <dbReference type="NCBI Taxonomy" id="2163881"/>
    <lineage>
        <taxon>Bacteria</taxon>
        <taxon>Bacillati</taxon>
        <taxon>Bacillota</taxon>
        <taxon>Bacilli</taxon>
        <taxon>Bacillales</taxon>
        <taxon>Paenibacillaceae</taxon>
        <taxon>Paenibacillus</taxon>
    </lineage>
</organism>
<sequence length="164" mass="18448">MDKPHIRIAVKEDLPSIVDIYNEAVLNSVATFDTVPRTLEQQEQWFEQHGEAYPVIVAEQDGNVIGWASVNRYSDRLAYAQTAELSLYIKDGHRGKGLGKRMLERMLAEGKAAGLHTVLSRITEGNDNSIHLHRLFGFDTVGTMRQVGTKFGRLLDVVLMQKIL</sequence>
<dbReference type="GO" id="GO:0016747">
    <property type="term" value="F:acyltransferase activity, transferring groups other than amino-acyl groups"/>
    <property type="evidence" value="ECO:0007669"/>
    <property type="project" value="InterPro"/>
</dbReference>
<dbReference type="Pfam" id="PF00583">
    <property type="entry name" value="Acetyltransf_1"/>
    <property type="match status" value="1"/>
</dbReference>
<protein>
    <submittedName>
        <fullName evidence="4">N-acetyltransferase</fullName>
    </submittedName>
</protein>
<feature type="domain" description="N-acetyltransferase" evidence="3">
    <location>
        <begin position="4"/>
        <end position="164"/>
    </location>
</feature>
<keyword evidence="1 4" id="KW-0808">Transferase</keyword>
<gene>
    <name evidence="4" type="ORF">FPZ49_19790</name>
</gene>
<dbReference type="PANTHER" id="PTHR43072:SF23">
    <property type="entry name" value="UPF0039 PROTEIN C11D3.02C"/>
    <property type="match status" value="1"/>
</dbReference>
<dbReference type="CDD" id="cd04301">
    <property type="entry name" value="NAT_SF"/>
    <property type="match status" value="1"/>
</dbReference>
<dbReference type="InterPro" id="IPR016181">
    <property type="entry name" value="Acyl_CoA_acyltransferase"/>
</dbReference>
<dbReference type="Proteomes" id="UP000317036">
    <property type="component" value="Unassembled WGS sequence"/>
</dbReference>
<evidence type="ECO:0000256" key="2">
    <source>
        <dbReference type="ARBA" id="ARBA00023315"/>
    </source>
</evidence>
<dbReference type="InterPro" id="IPR000182">
    <property type="entry name" value="GNAT_dom"/>
</dbReference>
<keyword evidence="2" id="KW-0012">Acyltransferase</keyword>
<proteinExistence type="predicted"/>
<dbReference type="RefSeq" id="WP_144850094.1">
    <property type="nucleotide sequence ID" value="NZ_VNJI01000025.1"/>
</dbReference>
<comment type="caution">
    <text evidence="4">The sequence shown here is derived from an EMBL/GenBank/DDBJ whole genome shotgun (WGS) entry which is preliminary data.</text>
</comment>
<dbReference type="AlphaFoldDB" id="A0A559K841"/>
<evidence type="ECO:0000313" key="5">
    <source>
        <dbReference type="Proteomes" id="UP000317036"/>
    </source>
</evidence>
<dbReference type="EMBL" id="VNJI01000025">
    <property type="protein sequence ID" value="TVY08305.1"/>
    <property type="molecule type" value="Genomic_DNA"/>
</dbReference>
<dbReference type="PROSITE" id="PS51186">
    <property type="entry name" value="GNAT"/>
    <property type="match status" value="1"/>
</dbReference>
<reference evidence="4 5" key="1">
    <citation type="submission" date="2019-07" db="EMBL/GenBank/DDBJ databases">
        <authorList>
            <person name="Kim J."/>
        </authorList>
    </citation>
    <scope>NUCLEOTIDE SEQUENCE [LARGE SCALE GENOMIC DNA]</scope>
    <source>
        <strain evidence="4 5">JC52</strain>
    </source>
</reference>
<dbReference type="SUPFAM" id="SSF55729">
    <property type="entry name" value="Acyl-CoA N-acyltransferases (Nat)"/>
    <property type="match status" value="1"/>
</dbReference>
<evidence type="ECO:0000313" key="4">
    <source>
        <dbReference type="EMBL" id="TVY08305.1"/>
    </source>
</evidence>
<evidence type="ECO:0000259" key="3">
    <source>
        <dbReference type="PROSITE" id="PS51186"/>
    </source>
</evidence>
<keyword evidence="5" id="KW-1185">Reference proteome</keyword>
<evidence type="ECO:0000256" key="1">
    <source>
        <dbReference type="ARBA" id="ARBA00022679"/>
    </source>
</evidence>
<name>A0A559K841_9BACL</name>